<evidence type="ECO:0008006" key="4">
    <source>
        <dbReference type="Google" id="ProtNLM"/>
    </source>
</evidence>
<evidence type="ECO:0000313" key="2">
    <source>
        <dbReference type="EnsemblPlants" id="PGSC0003DMT400091547"/>
    </source>
</evidence>
<reference evidence="3" key="1">
    <citation type="journal article" date="2011" name="Nature">
        <title>Genome sequence and analysis of the tuber crop potato.</title>
        <authorList>
            <consortium name="The Potato Genome Sequencing Consortium"/>
        </authorList>
    </citation>
    <scope>NUCLEOTIDE SEQUENCE [LARGE SCALE GENOMIC DNA]</scope>
    <source>
        <strain evidence="3">cv. DM1-3 516 R44</strain>
    </source>
</reference>
<reference evidence="2" key="2">
    <citation type="submission" date="2015-06" db="UniProtKB">
        <authorList>
            <consortium name="EnsemblPlants"/>
        </authorList>
    </citation>
    <scope>IDENTIFICATION</scope>
    <source>
        <strain evidence="2">DM1-3 516 R44</strain>
    </source>
</reference>
<dbReference type="HOGENOM" id="CLU_033598_1_0_1"/>
<feature type="compositionally biased region" description="Basic and acidic residues" evidence="1">
    <location>
        <begin position="66"/>
        <end position="94"/>
    </location>
</feature>
<dbReference type="Gramene" id="PGSC0003DMT400091547">
    <property type="protein sequence ID" value="PGSC0003DMT400091547"/>
    <property type="gene ID" value="PGSC0003DMG400041118"/>
</dbReference>
<name>M1DMV7_SOLTU</name>
<keyword evidence="3" id="KW-1185">Reference proteome</keyword>
<evidence type="ECO:0000313" key="3">
    <source>
        <dbReference type="Proteomes" id="UP000011115"/>
    </source>
</evidence>
<organism evidence="2 3">
    <name type="scientific">Solanum tuberosum</name>
    <name type="common">Potato</name>
    <dbReference type="NCBI Taxonomy" id="4113"/>
    <lineage>
        <taxon>Eukaryota</taxon>
        <taxon>Viridiplantae</taxon>
        <taxon>Streptophyta</taxon>
        <taxon>Embryophyta</taxon>
        <taxon>Tracheophyta</taxon>
        <taxon>Spermatophyta</taxon>
        <taxon>Magnoliopsida</taxon>
        <taxon>eudicotyledons</taxon>
        <taxon>Gunneridae</taxon>
        <taxon>Pentapetalae</taxon>
        <taxon>asterids</taxon>
        <taxon>lamiids</taxon>
        <taxon>Solanales</taxon>
        <taxon>Solanaceae</taxon>
        <taxon>Solanoideae</taxon>
        <taxon>Solaneae</taxon>
        <taxon>Solanum</taxon>
    </lineage>
</organism>
<protein>
    <recommendedName>
        <fullName evidence="4">Integrase core domain containing protein</fullName>
    </recommendedName>
</protein>
<evidence type="ECO:0000256" key="1">
    <source>
        <dbReference type="SAM" id="MobiDB-lite"/>
    </source>
</evidence>
<feature type="region of interest" description="Disordered" evidence="1">
    <location>
        <begin position="53"/>
        <end position="94"/>
    </location>
</feature>
<proteinExistence type="predicted"/>
<dbReference type="Proteomes" id="UP000011115">
    <property type="component" value="Unassembled WGS sequence"/>
</dbReference>
<accession>M1DMV7</accession>
<dbReference type="EnsemblPlants" id="PGSC0003DMT400091547">
    <property type="protein sequence ID" value="PGSC0003DMT400091547"/>
    <property type="gene ID" value="PGSC0003DMG400041118"/>
</dbReference>
<sequence>MTQLDILAKNVMGIGTKSVNVVGVGGVNPDEAQFEAMYNKEVNFLANQREGYRAKYPRPGGNQGWNKDDGCRDSDRDRRDRNATSKEREREKDRYFPPYECQKPKDFEGGCTEDSFSRILNKVKGSDKVLKEMKEDVSTLNQTFTSHSVSIKQLETQMGRISCHLNPRQQGGCLVILWQT</sequence>
<dbReference type="InParanoid" id="M1DMV7"/>
<dbReference type="PaxDb" id="4113-PGSC0003DMT400091547"/>
<dbReference type="AlphaFoldDB" id="M1DMV7"/>